<dbReference type="InterPro" id="IPR036527">
    <property type="entry name" value="SCP2_sterol-bd_dom_sf"/>
</dbReference>
<dbReference type="EMBL" id="JAEVHM010000086">
    <property type="protein sequence ID" value="MBM0233570.1"/>
    <property type="molecule type" value="Genomic_DNA"/>
</dbReference>
<name>A0ABS1XWE8_9ACTN</name>
<sequence>MPVFPSAEWLDGYVERINSSEEFEDAARTFEADIAFVFEAEPENGVPADIWCLATFGDGKCRQADYDVEQESAAGATFVIRAPYSRWKDVIEGRIDPIEGMLDGDLVVTGHLPTLLRYVRATDELVNLAAKVSSSFVDERR</sequence>
<dbReference type="RefSeq" id="WP_203176681.1">
    <property type="nucleotide sequence ID" value="NZ_JAEVHM010000086.1"/>
</dbReference>
<gene>
    <name evidence="1" type="ORF">JNW91_17935</name>
</gene>
<proteinExistence type="predicted"/>
<dbReference type="Proteomes" id="UP000601027">
    <property type="component" value="Unassembled WGS sequence"/>
</dbReference>
<comment type="caution">
    <text evidence="1">The sequence shown here is derived from an EMBL/GenBank/DDBJ whole genome shotgun (WGS) entry which is preliminary data.</text>
</comment>
<protein>
    <submittedName>
        <fullName evidence="1">SCP2 sterol-binding domain-containing protein</fullName>
    </submittedName>
</protein>
<evidence type="ECO:0000313" key="1">
    <source>
        <dbReference type="EMBL" id="MBM0233570.1"/>
    </source>
</evidence>
<dbReference type="SUPFAM" id="SSF55718">
    <property type="entry name" value="SCP-like"/>
    <property type="match status" value="1"/>
</dbReference>
<keyword evidence="2" id="KW-1185">Reference proteome</keyword>
<organism evidence="1 2">
    <name type="scientific">Micromonospora parastrephiae</name>
    <dbReference type="NCBI Taxonomy" id="2806101"/>
    <lineage>
        <taxon>Bacteria</taxon>
        <taxon>Bacillati</taxon>
        <taxon>Actinomycetota</taxon>
        <taxon>Actinomycetes</taxon>
        <taxon>Micromonosporales</taxon>
        <taxon>Micromonosporaceae</taxon>
        <taxon>Micromonospora</taxon>
    </lineage>
</organism>
<accession>A0ABS1XWE8</accession>
<evidence type="ECO:0000313" key="2">
    <source>
        <dbReference type="Proteomes" id="UP000601027"/>
    </source>
</evidence>
<dbReference type="Gene3D" id="3.30.1050.10">
    <property type="entry name" value="SCP2 sterol-binding domain"/>
    <property type="match status" value="1"/>
</dbReference>
<reference evidence="1 2" key="1">
    <citation type="submission" date="2021-01" db="EMBL/GenBank/DDBJ databases">
        <title>Draft genome sequence of Micromonospora sp. strain STR1_7.</title>
        <authorList>
            <person name="Karlyshev A."/>
            <person name="Jawad R."/>
        </authorList>
    </citation>
    <scope>NUCLEOTIDE SEQUENCE [LARGE SCALE GENOMIC DNA]</scope>
    <source>
        <strain evidence="1 2">STR1-7</strain>
    </source>
</reference>